<keyword evidence="5" id="KW-1185">Reference proteome</keyword>
<feature type="transmembrane region" description="Helical" evidence="1">
    <location>
        <begin position="7"/>
        <end position="25"/>
    </location>
</feature>
<dbReference type="OrthoDB" id="2297035at2"/>
<reference evidence="4 5" key="1">
    <citation type="journal article" date="2019" name="Syst. Appl. Microbiol.">
        <title>Polyphasic characterization of two novel Lactobacillus spp. isolated from blown salami packages: Description of Lactobacillus halodurans sp. nov. and Lactobacillus salsicarnum sp. nov.</title>
        <authorList>
            <person name="Schuster J.A."/>
            <person name="Klingl A."/>
            <person name="Vogel R.F."/>
            <person name="Ehrmann M.A."/>
        </authorList>
    </citation>
    <scope>NUCLEOTIDE SEQUENCE [LARGE SCALE GENOMIC DNA]</scope>
    <source>
        <strain evidence="2 5">TMW 1.2098</strain>
        <strain evidence="3 4">TMW 1.2118</strain>
    </source>
</reference>
<comment type="caution">
    <text evidence="3">The sequence shown here is derived from an EMBL/GenBank/DDBJ whole genome shotgun (WGS) entry which is preliminary data.</text>
</comment>
<keyword evidence="1" id="KW-0812">Transmembrane</keyword>
<keyword evidence="1" id="KW-0472">Membrane</keyword>
<reference evidence="2" key="2">
    <citation type="submission" date="2019-05" db="EMBL/GenBank/DDBJ databases">
        <authorList>
            <person name="Schuster J.A."/>
            <person name="Ehrmann M.A."/>
        </authorList>
    </citation>
    <scope>NUCLEOTIDE SEQUENCE</scope>
    <source>
        <strain evidence="2">TMW 1.2098</strain>
    </source>
</reference>
<accession>A0A5P0ZF40</accession>
<dbReference type="RefSeq" id="WP_153381758.1">
    <property type="nucleotide sequence ID" value="NZ_VDFM01000001.1"/>
</dbReference>
<dbReference type="Proteomes" id="UP000436655">
    <property type="component" value="Unassembled WGS sequence"/>
</dbReference>
<organism evidence="3 4">
    <name type="scientific">Companilactobacillus mishanensis</name>
    <dbReference type="NCBI Taxonomy" id="2486008"/>
    <lineage>
        <taxon>Bacteria</taxon>
        <taxon>Bacillati</taxon>
        <taxon>Bacillota</taxon>
        <taxon>Bacilli</taxon>
        <taxon>Lactobacillales</taxon>
        <taxon>Lactobacillaceae</taxon>
        <taxon>Companilactobacillus</taxon>
    </lineage>
</organism>
<dbReference type="AlphaFoldDB" id="A0A5P0ZF40"/>
<sequence length="111" mass="12800">MIDTIKVIVSAVSGGALSGIFTVWLQKIKNQGSNEAIYARHTKELFERIDMIMKERDTITHERDELKSQVIILTRKIDLQNATIKQQGRIIDTLTKQVGILNEKFDSWREE</sequence>
<keyword evidence="1" id="KW-1133">Transmembrane helix</keyword>
<dbReference type="Proteomes" id="UP000380386">
    <property type="component" value="Unassembled WGS sequence"/>
</dbReference>
<evidence type="ECO:0000256" key="1">
    <source>
        <dbReference type="SAM" id="Phobius"/>
    </source>
</evidence>
<evidence type="ECO:0008006" key="6">
    <source>
        <dbReference type="Google" id="ProtNLM"/>
    </source>
</evidence>
<gene>
    <name evidence="3" type="ORF">FHL02_01375</name>
    <name evidence="2" type="ORF">FHL03_01895</name>
</gene>
<proteinExistence type="predicted"/>
<name>A0A5P0ZF40_9LACO</name>
<evidence type="ECO:0000313" key="5">
    <source>
        <dbReference type="Proteomes" id="UP000436655"/>
    </source>
</evidence>
<protein>
    <recommendedName>
        <fullName evidence="6">DUF2746 domain-containing protein</fullName>
    </recommendedName>
</protein>
<evidence type="ECO:0000313" key="2">
    <source>
        <dbReference type="EMBL" id="MQS44233.1"/>
    </source>
</evidence>
<dbReference type="EMBL" id="VDFM01000001">
    <property type="protein sequence ID" value="MQS51662.1"/>
    <property type="molecule type" value="Genomic_DNA"/>
</dbReference>
<evidence type="ECO:0000313" key="4">
    <source>
        <dbReference type="Proteomes" id="UP000380386"/>
    </source>
</evidence>
<dbReference type="EMBL" id="VDFN01000001">
    <property type="protein sequence ID" value="MQS44233.1"/>
    <property type="molecule type" value="Genomic_DNA"/>
</dbReference>
<evidence type="ECO:0000313" key="3">
    <source>
        <dbReference type="EMBL" id="MQS51662.1"/>
    </source>
</evidence>